<evidence type="ECO:0000313" key="16">
    <source>
        <dbReference type="Proteomes" id="UP001499978"/>
    </source>
</evidence>
<feature type="binding site" evidence="13">
    <location>
        <position position="357"/>
    </location>
    <ligand>
        <name>UDP-N-acetyl-alpha-D-glucosamine</name>
        <dbReference type="ChEBI" id="CHEBI:57705"/>
    </ligand>
</feature>
<evidence type="ECO:0000256" key="4">
    <source>
        <dbReference type="ARBA" id="ARBA00022618"/>
    </source>
</evidence>
<comment type="similarity">
    <text evidence="11 13">Belongs to the EPSP synthase family. MurA subfamily.</text>
</comment>
<dbReference type="EC" id="2.5.1.7" evidence="13"/>
<reference evidence="16" key="1">
    <citation type="journal article" date="2019" name="Int. J. Syst. Evol. Microbiol.">
        <title>The Global Catalogue of Microorganisms (GCM) 10K type strain sequencing project: providing services to taxonomists for standard genome sequencing and annotation.</title>
        <authorList>
            <consortium name="The Broad Institute Genomics Platform"/>
            <consortium name="The Broad Institute Genome Sequencing Center for Infectious Disease"/>
            <person name="Wu L."/>
            <person name="Ma J."/>
        </authorList>
    </citation>
    <scope>NUCLEOTIDE SEQUENCE [LARGE SCALE GENOMIC DNA]</scope>
    <source>
        <strain evidence="16">JCM 3367</strain>
    </source>
</reference>
<evidence type="ECO:0000256" key="6">
    <source>
        <dbReference type="ARBA" id="ARBA00022960"/>
    </source>
</evidence>
<comment type="subcellular location">
    <subcellularLocation>
        <location evidence="1 13">Cytoplasm</location>
    </subcellularLocation>
</comment>
<dbReference type="NCBIfam" id="TIGR01072">
    <property type="entry name" value="murA"/>
    <property type="match status" value="1"/>
</dbReference>
<sequence length="456" mass="47451">MAASLRTPGSDPWLTLLPPDLAPAHTATGVDVIRVAGGARLAGSVRVSGAKNSALKLMAAALLAPGRSVIANVPRITDIAIMAEVLRRLGCEVAFTGDEVAVDVPEAPGAAADYDLVRRLRASICVLGPLLARRGQARVAHPGGDAIGSRGLDMHIRGLEAMGARISNEHGFVLARSDRRLTGAPVWLEFPSVGATENLLTAAALADGVTVIDNAAREPEIVDLCAMLTAMGARVRGAGTSTVEVEGVDRLAPVRHVVVGDRVVAGTWAYGAVMTRGDVTVTGADPRHLAVALDKLVDAGALVETRGPDAFRVRMDERPRAVDVATLPFPGFATDLLPMAIGMAAVSAGSSLITENIFDGRFMFINEMTRLGADVRTDGHHAVVRGREGLSSAPVRATDIRAGAGLVMAGLCADGITEVSHAHHIDRGYPGFVDDLRSLGAVVERGPAPEEPSFGF</sequence>
<dbReference type="SUPFAM" id="SSF55205">
    <property type="entry name" value="EPT/RTPC-like"/>
    <property type="match status" value="1"/>
</dbReference>
<feature type="domain" description="Enolpyruvate transferase" evidence="14">
    <location>
        <begin position="36"/>
        <end position="436"/>
    </location>
</feature>
<comment type="catalytic activity">
    <reaction evidence="12 13">
        <text>phosphoenolpyruvate + UDP-N-acetyl-alpha-D-glucosamine = UDP-N-acetyl-3-O-(1-carboxyvinyl)-alpha-D-glucosamine + phosphate</text>
        <dbReference type="Rhea" id="RHEA:18681"/>
        <dbReference type="ChEBI" id="CHEBI:43474"/>
        <dbReference type="ChEBI" id="CHEBI:57705"/>
        <dbReference type="ChEBI" id="CHEBI:58702"/>
        <dbReference type="ChEBI" id="CHEBI:68483"/>
        <dbReference type="EC" id="2.5.1.7"/>
    </reaction>
</comment>
<dbReference type="InterPro" id="IPR001986">
    <property type="entry name" value="Enolpyruvate_Tfrase_dom"/>
</dbReference>
<evidence type="ECO:0000256" key="5">
    <source>
        <dbReference type="ARBA" id="ARBA00022679"/>
    </source>
</evidence>
<evidence type="ECO:0000256" key="13">
    <source>
        <dbReference type="HAMAP-Rule" id="MF_00111"/>
    </source>
</evidence>
<feature type="binding site" evidence="13">
    <location>
        <position position="335"/>
    </location>
    <ligand>
        <name>UDP-N-acetyl-alpha-D-glucosamine</name>
        <dbReference type="ChEBI" id="CHEBI:57705"/>
    </ligand>
</feature>
<evidence type="ECO:0000256" key="3">
    <source>
        <dbReference type="ARBA" id="ARBA00022490"/>
    </source>
</evidence>
<keyword evidence="3 13" id="KW-0963">Cytoplasm</keyword>
<evidence type="ECO:0000256" key="2">
    <source>
        <dbReference type="ARBA" id="ARBA00004752"/>
    </source>
</evidence>
<keyword evidence="4 13" id="KW-0132">Cell division</keyword>
<dbReference type="Pfam" id="PF00275">
    <property type="entry name" value="EPSP_synthase"/>
    <property type="match status" value="1"/>
</dbReference>
<feature type="active site" description="Proton donor" evidence="13">
    <location>
        <position position="145"/>
    </location>
</feature>
<feature type="binding site" evidence="13">
    <location>
        <begin position="51"/>
        <end position="52"/>
    </location>
    <ligand>
        <name>phosphoenolpyruvate</name>
        <dbReference type="ChEBI" id="CHEBI:58702"/>
    </ligand>
</feature>
<evidence type="ECO:0000256" key="8">
    <source>
        <dbReference type="ARBA" id="ARBA00023306"/>
    </source>
</evidence>
<dbReference type="InterPro" id="IPR005750">
    <property type="entry name" value="UDP_GlcNAc_COvinyl_MurA"/>
</dbReference>
<name>A0ABP6ASS6_9ACTN</name>
<keyword evidence="16" id="KW-1185">Reference proteome</keyword>
<dbReference type="InterPro" id="IPR036968">
    <property type="entry name" value="Enolpyruvate_Tfrase_sf"/>
</dbReference>
<dbReference type="PANTHER" id="PTHR43783:SF1">
    <property type="entry name" value="UDP-N-ACETYLGLUCOSAMINE 1-CARBOXYVINYLTRANSFERASE"/>
    <property type="match status" value="1"/>
</dbReference>
<dbReference type="HAMAP" id="MF_00111">
    <property type="entry name" value="MurA"/>
    <property type="match status" value="1"/>
</dbReference>
<dbReference type="NCBIfam" id="NF006873">
    <property type="entry name" value="PRK09369.1"/>
    <property type="match status" value="1"/>
</dbReference>
<dbReference type="InterPro" id="IPR050068">
    <property type="entry name" value="MurA_subfamily"/>
</dbReference>
<proteinExistence type="inferred from homology"/>
<gene>
    <name evidence="15" type="primary">murA_1</name>
    <name evidence="13" type="synonym">murA</name>
    <name evidence="15" type="ORF">GCM10010201_19930</name>
</gene>
<protein>
    <recommendedName>
        <fullName evidence="13">UDP-N-acetylglucosamine 1-carboxyvinyltransferase</fullName>
        <ecNumber evidence="13">2.5.1.7</ecNumber>
    </recommendedName>
    <alternativeName>
        <fullName evidence="13">Enoylpyruvate transferase</fullName>
    </alternativeName>
    <alternativeName>
        <fullName evidence="13">UDP-N-acetylglucosamine enolpyruvyl transferase</fullName>
        <shortName evidence="13">EPT</shortName>
    </alternativeName>
</protein>
<keyword evidence="7 13" id="KW-0573">Peptidoglycan synthesis</keyword>
<keyword evidence="5 13" id="KW-0808">Transferase</keyword>
<dbReference type="Proteomes" id="UP001499978">
    <property type="component" value="Unassembled WGS sequence"/>
</dbReference>
<keyword evidence="8 13" id="KW-0131">Cell cycle</keyword>
<organism evidence="15 16">
    <name type="scientific">Pilimelia columellifera subsp. columellifera</name>
    <dbReference type="NCBI Taxonomy" id="706583"/>
    <lineage>
        <taxon>Bacteria</taxon>
        <taxon>Bacillati</taxon>
        <taxon>Actinomycetota</taxon>
        <taxon>Actinomycetes</taxon>
        <taxon>Micromonosporales</taxon>
        <taxon>Micromonosporaceae</taxon>
        <taxon>Pilimelia</taxon>
    </lineage>
</organism>
<comment type="caution">
    <text evidence="15">The sequence shown here is derived from an EMBL/GenBank/DDBJ whole genome shotgun (WGS) entry which is preliminary data.</text>
</comment>
<comment type="caution">
    <text evidence="13">Lacks conserved residue(s) required for the propagation of feature annotation.</text>
</comment>
<keyword evidence="6 13" id="KW-0133">Cell shape</keyword>
<feature type="binding site" evidence="13">
    <location>
        <position position="121"/>
    </location>
    <ligand>
        <name>UDP-N-acetyl-alpha-D-glucosamine</name>
        <dbReference type="ChEBI" id="CHEBI:57705"/>
    </ligand>
</feature>
<evidence type="ECO:0000256" key="10">
    <source>
        <dbReference type="ARBA" id="ARBA00037534"/>
    </source>
</evidence>
<dbReference type="EMBL" id="BAAARY010000007">
    <property type="protein sequence ID" value="GAA2522023.1"/>
    <property type="molecule type" value="Genomic_DNA"/>
</dbReference>
<dbReference type="RefSeq" id="WP_344171529.1">
    <property type="nucleotide sequence ID" value="NZ_BAAARY010000007.1"/>
</dbReference>
<evidence type="ECO:0000256" key="7">
    <source>
        <dbReference type="ARBA" id="ARBA00022984"/>
    </source>
</evidence>
<comment type="pathway">
    <text evidence="2 13">Cell wall biogenesis; peptidoglycan biosynthesis.</text>
</comment>
<evidence type="ECO:0000256" key="1">
    <source>
        <dbReference type="ARBA" id="ARBA00004496"/>
    </source>
</evidence>
<dbReference type="PANTHER" id="PTHR43783">
    <property type="entry name" value="UDP-N-ACETYLGLUCOSAMINE 1-CARBOXYVINYLTRANSFERASE"/>
    <property type="match status" value="1"/>
</dbReference>
<dbReference type="InterPro" id="IPR013792">
    <property type="entry name" value="RNA3'P_cycl/enolpyr_Trfase_a/b"/>
</dbReference>
<evidence type="ECO:0000256" key="11">
    <source>
        <dbReference type="ARBA" id="ARBA00038367"/>
    </source>
</evidence>
<accession>A0ABP6ASS6</accession>
<evidence type="ECO:0000256" key="12">
    <source>
        <dbReference type="ARBA" id="ARBA00047527"/>
    </source>
</evidence>
<comment type="function">
    <text evidence="10 13">Cell wall formation. Adds enolpyruvyl to UDP-N-acetylglucosamine.</text>
</comment>
<evidence type="ECO:0000256" key="9">
    <source>
        <dbReference type="ARBA" id="ARBA00023316"/>
    </source>
</evidence>
<dbReference type="CDD" id="cd01555">
    <property type="entry name" value="UdpNAET"/>
    <property type="match status" value="1"/>
</dbReference>
<evidence type="ECO:0000259" key="14">
    <source>
        <dbReference type="Pfam" id="PF00275"/>
    </source>
</evidence>
<keyword evidence="9 13" id="KW-0961">Cell wall biogenesis/degradation</keyword>
<evidence type="ECO:0000313" key="15">
    <source>
        <dbReference type="EMBL" id="GAA2522023.1"/>
    </source>
</evidence>
<dbReference type="Gene3D" id="3.65.10.10">
    <property type="entry name" value="Enolpyruvate transferase domain"/>
    <property type="match status" value="2"/>
</dbReference>